<keyword evidence="3" id="KW-0862">Zinc</keyword>
<name>A0A495FMT2_9MICC</name>
<dbReference type="Pfam" id="PF01258">
    <property type="entry name" value="zf-dskA_traR"/>
    <property type="match status" value="1"/>
</dbReference>
<evidence type="ECO:0000256" key="3">
    <source>
        <dbReference type="ARBA" id="ARBA00022833"/>
    </source>
</evidence>
<sequence>MVDIERFRILLQEQRDRKLALLPALRGDILSVNAARRDSNVDDEHDPEGTTIAFELSQASALLEQSRAGLAQIDAALTRMENGSYGTCEVCGATIPEGRLEARPSTPYCLQHASGRA</sequence>
<keyword evidence="2" id="KW-0863">Zinc-finger</keyword>
<reference evidence="6 7" key="1">
    <citation type="submission" date="2018-10" db="EMBL/GenBank/DDBJ databases">
        <title>Genomic Encyclopedia of Type Strains, Phase IV (KMG-IV): sequencing the most valuable type-strain genomes for metagenomic binning, comparative biology and taxonomic classification.</title>
        <authorList>
            <person name="Goeker M."/>
        </authorList>
    </citation>
    <scope>NUCLEOTIDE SEQUENCE [LARGE SCALE GENOMIC DNA]</scope>
    <source>
        <strain evidence="6 7">DSM 25586</strain>
    </source>
</reference>
<evidence type="ECO:0000313" key="6">
    <source>
        <dbReference type="EMBL" id="RKR30312.1"/>
    </source>
</evidence>
<dbReference type="AlphaFoldDB" id="A0A495FMT2"/>
<evidence type="ECO:0000313" key="7">
    <source>
        <dbReference type="Proteomes" id="UP000276055"/>
    </source>
</evidence>
<gene>
    <name evidence="6" type="ORF">C8D78_0637</name>
</gene>
<dbReference type="PROSITE" id="PS51128">
    <property type="entry name" value="ZF_DKSA_2"/>
    <property type="match status" value="1"/>
</dbReference>
<organism evidence="6 7">
    <name type="scientific">Arthrobacter oryzae</name>
    <dbReference type="NCBI Taxonomy" id="409290"/>
    <lineage>
        <taxon>Bacteria</taxon>
        <taxon>Bacillati</taxon>
        <taxon>Actinomycetota</taxon>
        <taxon>Actinomycetes</taxon>
        <taxon>Micrococcales</taxon>
        <taxon>Micrococcaceae</taxon>
        <taxon>Arthrobacter</taxon>
    </lineage>
</organism>
<dbReference type="OrthoDB" id="1121111at2"/>
<evidence type="ECO:0000256" key="2">
    <source>
        <dbReference type="ARBA" id="ARBA00022771"/>
    </source>
</evidence>
<evidence type="ECO:0000259" key="5">
    <source>
        <dbReference type="Pfam" id="PF01258"/>
    </source>
</evidence>
<dbReference type="PANTHER" id="PTHR33823">
    <property type="entry name" value="RNA POLYMERASE-BINDING TRANSCRIPTION FACTOR DKSA-RELATED"/>
    <property type="match status" value="1"/>
</dbReference>
<dbReference type="Gene3D" id="1.20.120.910">
    <property type="entry name" value="DksA, coiled-coil domain"/>
    <property type="match status" value="1"/>
</dbReference>
<dbReference type="RefSeq" id="WP_120950386.1">
    <property type="nucleotide sequence ID" value="NZ_RBIR01000001.1"/>
</dbReference>
<comment type="caution">
    <text evidence="6">The sequence shown here is derived from an EMBL/GenBank/DDBJ whole genome shotgun (WGS) entry which is preliminary data.</text>
</comment>
<protein>
    <submittedName>
        <fullName evidence="6">TraR/DksA family transcriptional regulator</fullName>
    </submittedName>
</protein>
<dbReference type="EMBL" id="RBIR01000001">
    <property type="protein sequence ID" value="RKR30312.1"/>
    <property type="molecule type" value="Genomic_DNA"/>
</dbReference>
<feature type="domain" description="Zinc finger DksA/TraR C4-type" evidence="5">
    <location>
        <begin position="83"/>
        <end position="110"/>
    </location>
</feature>
<evidence type="ECO:0000256" key="4">
    <source>
        <dbReference type="PROSITE-ProRule" id="PRU00510"/>
    </source>
</evidence>
<dbReference type="GO" id="GO:0008270">
    <property type="term" value="F:zinc ion binding"/>
    <property type="evidence" value="ECO:0007669"/>
    <property type="project" value="UniProtKB-KW"/>
</dbReference>
<dbReference type="SUPFAM" id="SSF109635">
    <property type="entry name" value="DnaK suppressor protein DksA, alpha-hairpin domain"/>
    <property type="match status" value="1"/>
</dbReference>
<feature type="zinc finger region" description="dksA C4-type" evidence="4">
    <location>
        <begin position="88"/>
        <end position="112"/>
    </location>
</feature>
<dbReference type="PANTHER" id="PTHR33823:SF4">
    <property type="entry name" value="GENERAL STRESS PROTEIN 16O"/>
    <property type="match status" value="1"/>
</dbReference>
<keyword evidence="1" id="KW-0479">Metal-binding</keyword>
<dbReference type="SUPFAM" id="SSF57716">
    <property type="entry name" value="Glucocorticoid receptor-like (DNA-binding domain)"/>
    <property type="match status" value="1"/>
</dbReference>
<accession>A0A495FMT2</accession>
<proteinExistence type="predicted"/>
<dbReference type="Proteomes" id="UP000276055">
    <property type="component" value="Unassembled WGS sequence"/>
</dbReference>
<evidence type="ECO:0000256" key="1">
    <source>
        <dbReference type="ARBA" id="ARBA00022723"/>
    </source>
</evidence>
<dbReference type="InterPro" id="IPR000962">
    <property type="entry name" value="Znf_DskA_TraR"/>
</dbReference>
<dbReference type="InterPro" id="IPR037187">
    <property type="entry name" value="DnaK_N"/>
</dbReference>